<dbReference type="Gene3D" id="3.30.420.10">
    <property type="entry name" value="Ribonuclease H-like superfamily/Ribonuclease H"/>
    <property type="match status" value="1"/>
</dbReference>
<evidence type="ECO:0000313" key="7">
    <source>
        <dbReference type="EMBL" id="TRM60239.1"/>
    </source>
</evidence>
<dbReference type="AlphaFoldDB" id="A0A550C606"/>
<dbReference type="PANTHER" id="PTHR12801">
    <property type="entry name" value="RNA EXONUCLEASE REXO1 / RECO3 FAMILY MEMBER-RELATED"/>
    <property type="match status" value="1"/>
</dbReference>
<dbReference type="GO" id="GO:0004527">
    <property type="term" value="F:exonuclease activity"/>
    <property type="evidence" value="ECO:0007669"/>
    <property type="project" value="UniProtKB-KW"/>
</dbReference>
<dbReference type="SUPFAM" id="SSF53098">
    <property type="entry name" value="Ribonuclease H-like"/>
    <property type="match status" value="1"/>
</dbReference>
<dbReference type="GO" id="GO:0006364">
    <property type="term" value="P:rRNA processing"/>
    <property type="evidence" value="ECO:0007669"/>
    <property type="project" value="UniProtKB-KW"/>
</dbReference>
<dbReference type="Proteomes" id="UP000320762">
    <property type="component" value="Unassembled WGS sequence"/>
</dbReference>
<evidence type="ECO:0000259" key="6">
    <source>
        <dbReference type="SMART" id="SM00479"/>
    </source>
</evidence>
<organism evidence="7 8">
    <name type="scientific">Schizophyllum amplum</name>
    <dbReference type="NCBI Taxonomy" id="97359"/>
    <lineage>
        <taxon>Eukaryota</taxon>
        <taxon>Fungi</taxon>
        <taxon>Dikarya</taxon>
        <taxon>Basidiomycota</taxon>
        <taxon>Agaricomycotina</taxon>
        <taxon>Agaricomycetes</taxon>
        <taxon>Agaricomycetidae</taxon>
        <taxon>Agaricales</taxon>
        <taxon>Schizophyllaceae</taxon>
        <taxon>Schizophyllum</taxon>
    </lineage>
</organism>
<dbReference type="GO" id="GO:0005634">
    <property type="term" value="C:nucleus"/>
    <property type="evidence" value="ECO:0007669"/>
    <property type="project" value="TreeGrafter"/>
</dbReference>
<dbReference type="InterPro" id="IPR012337">
    <property type="entry name" value="RNaseH-like_sf"/>
</dbReference>
<evidence type="ECO:0000256" key="2">
    <source>
        <dbReference type="ARBA" id="ARBA00022722"/>
    </source>
</evidence>
<evidence type="ECO:0000313" key="8">
    <source>
        <dbReference type="Proteomes" id="UP000320762"/>
    </source>
</evidence>
<evidence type="ECO:0000256" key="4">
    <source>
        <dbReference type="ARBA" id="ARBA00022839"/>
    </source>
</evidence>
<dbReference type="InterPro" id="IPR036397">
    <property type="entry name" value="RNaseH_sf"/>
</dbReference>
<keyword evidence="8" id="KW-1185">Reference proteome</keyword>
<keyword evidence="4" id="KW-0269">Exonuclease</keyword>
<dbReference type="EMBL" id="VDMD01000023">
    <property type="protein sequence ID" value="TRM60239.1"/>
    <property type="molecule type" value="Genomic_DNA"/>
</dbReference>
<dbReference type="OrthoDB" id="8191639at2759"/>
<evidence type="ECO:0000256" key="1">
    <source>
        <dbReference type="ARBA" id="ARBA00022552"/>
    </source>
</evidence>
<feature type="domain" description="Exonuclease" evidence="6">
    <location>
        <begin position="7"/>
        <end position="171"/>
    </location>
</feature>
<evidence type="ECO:0000256" key="3">
    <source>
        <dbReference type="ARBA" id="ARBA00022801"/>
    </source>
</evidence>
<dbReference type="InterPro" id="IPR047021">
    <property type="entry name" value="REXO1/3/4-like"/>
</dbReference>
<keyword evidence="1" id="KW-0698">rRNA processing</keyword>
<sequence>MAPRSERIVGISCVTVGAGPRGDTDMLARVAIVGFDGNTILDVYVAPTSPVTDYREAKTGIKAAYLHSSRAQNIRTVYTTVCNILRNKVVVGYSLWLDFAVLGIQHPAKDTRDNALYLPYRTALRTQHMAGLKTLAWRFLGRNISECYMDPIEHARVAVDLYRTYMTDWEGSIASRKWPCDLPPGHFSSYYK</sequence>
<evidence type="ECO:0000256" key="5">
    <source>
        <dbReference type="ARBA" id="ARBA00025599"/>
    </source>
</evidence>
<dbReference type="SMART" id="SM00479">
    <property type="entry name" value="EXOIII"/>
    <property type="match status" value="1"/>
</dbReference>
<protein>
    <submittedName>
        <fullName evidence="7">Nucleotide-binding protein FRT1</fullName>
    </submittedName>
</protein>
<dbReference type="STRING" id="97359.A0A550C606"/>
<accession>A0A550C606</accession>
<dbReference type="GO" id="GO:0003676">
    <property type="term" value="F:nucleic acid binding"/>
    <property type="evidence" value="ECO:0007669"/>
    <property type="project" value="InterPro"/>
</dbReference>
<keyword evidence="3" id="KW-0378">Hydrolase</keyword>
<name>A0A550C606_9AGAR</name>
<dbReference type="PANTHER" id="PTHR12801:SF45">
    <property type="entry name" value="RNA EXONUCLEASE 4"/>
    <property type="match status" value="1"/>
</dbReference>
<proteinExistence type="predicted"/>
<gene>
    <name evidence="7" type="ORF">BD626DRAFT_572010</name>
</gene>
<reference evidence="7 8" key="1">
    <citation type="journal article" date="2019" name="New Phytol.">
        <title>Comparative genomics reveals unique wood-decay strategies and fruiting body development in the Schizophyllaceae.</title>
        <authorList>
            <person name="Almasi E."/>
            <person name="Sahu N."/>
            <person name="Krizsan K."/>
            <person name="Balint B."/>
            <person name="Kovacs G.M."/>
            <person name="Kiss B."/>
            <person name="Cseklye J."/>
            <person name="Drula E."/>
            <person name="Henrissat B."/>
            <person name="Nagy I."/>
            <person name="Chovatia M."/>
            <person name="Adam C."/>
            <person name="LaButti K."/>
            <person name="Lipzen A."/>
            <person name="Riley R."/>
            <person name="Grigoriev I.V."/>
            <person name="Nagy L.G."/>
        </authorList>
    </citation>
    <scope>NUCLEOTIDE SEQUENCE [LARGE SCALE GENOMIC DNA]</scope>
    <source>
        <strain evidence="7 8">NL-1724</strain>
    </source>
</reference>
<dbReference type="InterPro" id="IPR013520">
    <property type="entry name" value="Ribonucl_H"/>
</dbReference>
<comment type="function">
    <text evidence="5">Exoribonuclease involved in ribosome biosynthesis. Involved in the processing of ITS1, the internal transcribed spacer localized between the 18S and 5.8S rRNAs.</text>
</comment>
<keyword evidence="2" id="KW-0540">Nuclease</keyword>
<comment type="caution">
    <text evidence="7">The sequence shown here is derived from an EMBL/GenBank/DDBJ whole genome shotgun (WGS) entry which is preliminary data.</text>
</comment>